<dbReference type="AlphaFoldDB" id="A0A2W6NIH6"/>
<proteinExistence type="predicted"/>
<protein>
    <submittedName>
        <fullName evidence="2">Uncharacterized protein</fullName>
    </submittedName>
</protein>
<reference evidence="2 3" key="1">
    <citation type="submission" date="2017-03" db="EMBL/GenBank/DDBJ databases">
        <title>Genomic and clinical evidence uncovers the enterohepatic species Helicobacter valdiviensis as a potential human intestinal pathogen.</title>
        <authorList>
            <person name="Fresia P."/>
            <person name="Jara R."/>
            <person name="Sierra R."/>
            <person name="Ferres I."/>
            <person name="Greif G."/>
            <person name="Iraola G."/>
            <person name="Collado L."/>
        </authorList>
    </citation>
    <scope>NUCLEOTIDE SEQUENCE [LARGE SCALE GENOMIC DNA]</scope>
    <source>
        <strain evidence="2 3">WBE14</strain>
    </source>
</reference>
<gene>
    <name evidence="2" type="ORF">B6S12_10585</name>
</gene>
<keyword evidence="3" id="KW-1185">Reference proteome</keyword>
<feature type="non-terminal residue" evidence="2">
    <location>
        <position position="396"/>
    </location>
</feature>
<dbReference type="Gene3D" id="2.160.20.110">
    <property type="match status" value="1"/>
</dbReference>
<feature type="region of interest" description="Disordered" evidence="1">
    <location>
        <begin position="335"/>
        <end position="355"/>
    </location>
</feature>
<dbReference type="Proteomes" id="UP000249746">
    <property type="component" value="Unassembled WGS sequence"/>
</dbReference>
<evidence type="ECO:0000313" key="2">
    <source>
        <dbReference type="EMBL" id="PZT47156.1"/>
    </source>
</evidence>
<comment type="caution">
    <text evidence="2">The sequence shown here is derived from an EMBL/GenBank/DDBJ whole genome shotgun (WGS) entry which is preliminary data.</text>
</comment>
<sequence length="396" mass="42514">LKNINIDTTITVGYKPENVGIFGYIRDGEFKNINVDYGYGSIKANSSDAYIYAGGFVGSASGTFSNITLNNIGSIIVNSGSTTQVGGFAGWITSGTFSNITINNIGNISTKSIVENSTGGFAGHADGNFLNITINSIGNISAITKVEPTMVAGGFAGHANGTFSNITLNNIGSISAIKLYEGPNDYEIYKTFAGGFAGTINGGTFSNIYIYFNPKATITATYKDGNVDIGKFGGGFWEYASGSSNTTLSNINLYYANNQFSGLENIGYKSDKATIIGENEIKYSGKTFEAFKDKILKEGAFKDEEGNPITIYKKEYEEDGKKKIYFTFIDESNMDNGSNSGSNGNGDNGNDSNFTDINKDGLNDVTLSGNDFSKEILDLILKDFYNEKIIIDLQKS</sequence>
<dbReference type="EMBL" id="NBIU01000090">
    <property type="protein sequence ID" value="PZT47156.1"/>
    <property type="molecule type" value="Genomic_DNA"/>
</dbReference>
<evidence type="ECO:0000313" key="3">
    <source>
        <dbReference type="Proteomes" id="UP000249746"/>
    </source>
</evidence>
<accession>A0A2W6NIH6</accession>
<name>A0A2W6NIH6_9HELI</name>
<evidence type="ECO:0000256" key="1">
    <source>
        <dbReference type="SAM" id="MobiDB-lite"/>
    </source>
</evidence>
<organism evidence="2 3">
    <name type="scientific">Helicobacter valdiviensis</name>
    <dbReference type="NCBI Taxonomy" id="1458358"/>
    <lineage>
        <taxon>Bacteria</taxon>
        <taxon>Pseudomonadati</taxon>
        <taxon>Campylobacterota</taxon>
        <taxon>Epsilonproteobacteria</taxon>
        <taxon>Campylobacterales</taxon>
        <taxon>Helicobacteraceae</taxon>
        <taxon>Helicobacter</taxon>
    </lineage>
</organism>
<feature type="non-terminal residue" evidence="2">
    <location>
        <position position="1"/>
    </location>
</feature>